<feature type="transmembrane region" description="Helical" evidence="1">
    <location>
        <begin position="83"/>
        <end position="103"/>
    </location>
</feature>
<dbReference type="Pfam" id="PF08557">
    <property type="entry name" value="Lipid_DES"/>
    <property type="match status" value="1"/>
</dbReference>
<sequence length="389" mass="43748">MAPNVHAPMNDNDVVADPAHEQVMQPQPAKQTAAAAAATPTRKRKLAYETVNTMHAHPGRKRDILAAHPDIKELFGYEWKTKWITGAMAFTNLAIAGAIGIYWEHVPLWAAFLVMYFIGTPINHACAMVIHECAHDLTAATVNGNRAVALMANLPLAVPAAMSFCRYHPEHHSHMGVIGRDLDLAPVVEIEGVGDSQWKKFVWKCGYMFSYGLRPLGWNIEQLATKWEIINIVSQIVVDALVALAFGIPAVVYMFMCTLFAFGMHPCAAHFIQEHYVLRSGPHNAAGDPQETFSYYGRLNPIILNVGFHNEHHDLSKVPWTKLPEVRRRAPEFYENLVYHTSVWEIMRVFQAQQDLGPASRITRTIDQYKAAVKRFVHSKRPEKAPKQD</sequence>
<dbReference type="GO" id="GO:0016020">
    <property type="term" value="C:membrane"/>
    <property type="evidence" value="ECO:0007669"/>
    <property type="project" value="GOC"/>
</dbReference>
<keyword evidence="4" id="KW-1185">Reference proteome</keyword>
<gene>
    <name evidence="3" type="ORF">JKP88DRAFT_202001</name>
</gene>
<organism evidence="3 4">
    <name type="scientific">Tribonema minus</name>
    <dbReference type="NCBI Taxonomy" id="303371"/>
    <lineage>
        <taxon>Eukaryota</taxon>
        <taxon>Sar</taxon>
        <taxon>Stramenopiles</taxon>
        <taxon>Ochrophyta</taxon>
        <taxon>PX clade</taxon>
        <taxon>Xanthophyceae</taxon>
        <taxon>Tribonematales</taxon>
        <taxon>Tribonemataceae</taxon>
        <taxon>Tribonema</taxon>
    </lineage>
</organism>
<dbReference type="SMART" id="SM01269">
    <property type="entry name" value="Lipid_DES"/>
    <property type="match status" value="1"/>
</dbReference>
<dbReference type="OrthoDB" id="200948at2759"/>
<dbReference type="GO" id="GO:0042284">
    <property type="term" value="F:sphingolipid delta-4 desaturase activity"/>
    <property type="evidence" value="ECO:0007669"/>
    <property type="project" value="TreeGrafter"/>
</dbReference>
<dbReference type="InterPro" id="IPR005804">
    <property type="entry name" value="FA_desaturase_dom"/>
</dbReference>
<dbReference type="GO" id="GO:0046513">
    <property type="term" value="P:ceramide biosynthetic process"/>
    <property type="evidence" value="ECO:0007669"/>
    <property type="project" value="TreeGrafter"/>
</dbReference>
<accession>A0A836C9I2</accession>
<evidence type="ECO:0000259" key="2">
    <source>
        <dbReference type="SMART" id="SM01269"/>
    </source>
</evidence>
<keyword evidence="1" id="KW-1133">Transmembrane helix</keyword>
<keyword evidence="1" id="KW-0812">Transmembrane</keyword>
<dbReference type="Proteomes" id="UP000664859">
    <property type="component" value="Unassembled WGS sequence"/>
</dbReference>
<evidence type="ECO:0000313" key="4">
    <source>
        <dbReference type="Proteomes" id="UP000664859"/>
    </source>
</evidence>
<name>A0A836C9I2_9STRA</name>
<dbReference type="Pfam" id="PF00487">
    <property type="entry name" value="FA_desaturase"/>
    <property type="match status" value="1"/>
</dbReference>
<feature type="transmembrane region" description="Helical" evidence="1">
    <location>
        <begin position="109"/>
        <end position="130"/>
    </location>
</feature>
<protein>
    <submittedName>
        <fullName evidence="3">Fatty acid desaturase-domain-containing protein</fullName>
    </submittedName>
</protein>
<reference evidence="3" key="1">
    <citation type="submission" date="2021-02" db="EMBL/GenBank/DDBJ databases">
        <title>First Annotated Genome of the Yellow-green Alga Tribonema minus.</title>
        <authorList>
            <person name="Mahan K.M."/>
        </authorList>
    </citation>
    <scope>NUCLEOTIDE SEQUENCE</scope>
    <source>
        <strain evidence="3">UTEX B ZZ1240</strain>
    </source>
</reference>
<dbReference type="PANTHER" id="PTHR12879:SF8">
    <property type="entry name" value="SPHINGOLIPID DELTA(4)-DESATURASE DES1"/>
    <property type="match status" value="1"/>
</dbReference>
<feature type="domain" description="Sphingolipid delta4-desaturase N-terminal" evidence="2">
    <location>
        <begin position="43"/>
        <end position="81"/>
    </location>
</feature>
<dbReference type="PANTHER" id="PTHR12879">
    <property type="entry name" value="SPHINGOLIPID DELTA 4 DESATURASE/C-4 HYDROXYLASE PROTEIN DES2"/>
    <property type="match status" value="1"/>
</dbReference>
<keyword evidence="1" id="KW-0472">Membrane</keyword>
<dbReference type="EMBL" id="JAFCMP010000518">
    <property type="protein sequence ID" value="KAG5178090.1"/>
    <property type="molecule type" value="Genomic_DNA"/>
</dbReference>
<dbReference type="AlphaFoldDB" id="A0A836C9I2"/>
<comment type="caution">
    <text evidence="3">The sequence shown here is derived from an EMBL/GenBank/DDBJ whole genome shotgun (WGS) entry which is preliminary data.</text>
</comment>
<dbReference type="InterPro" id="IPR013866">
    <property type="entry name" value="Sphingolipid_d4-desaturase_N"/>
</dbReference>
<feature type="transmembrane region" description="Helical" evidence="1">
    <location>
        <begin position="236"/>
        <end position="262"/>
    </location>
</feature>
<proteinExistence type="predicted"/>
<evidence type="ECO:0000256" key="1">
    <source>
        <dbReference type="SAM" id="Phobius"/>
    </source>
</evidence>
<evidence type="ECO:0000313" key="3">
    <source>
        <dbReference type="EMBL" id="KAG5178090.1"/>
    </source>
</evidence>